<evidence type="ECO:0000313" key="2">
    <source>
        <dbReference type="Proteomes" id="UP000479000"/>
    </source>
</evidence>
<reference evidence="1 2" key="1">
    <citation type="submission" date="2020-02" db="EMBL/GenBank/DDBJ databases">
        <authorList>
            <person name="Ferguson B K."/>
        </authorList>
    </citation>
    <scope>NUCLEOTIDE SEQUENCE [LARGE SCALE GENOMIC DNA]</scope>
</reference>
<accession>A0A6H5FY04</accession>
<protein>
    <submittedName>
        <fullName evidence="1">Uncharacterized protein</fullName>
    </submittedName>
</protein>
<name>A0A6H5FY04_9HEMI</name>
<feature type="non-terminal residue" evidence="1">
    <location>
        <position position="220"/>
    </location>
</feature>
<dbReference type="Proteomes" id="UP000479000">
    <property type="component" value="Unassembled WGS sequence"/>
</dbReference>
<dbReference type="AlphaFoldDB" id="A0A6H5FY04"/>
<proteinExistence type="predicted"/>
<evidence type="ECO:0000313" key="1">
    <source>
        <dbReference type="EMBL" id="CAA9994301.1"/>
    </source>
</evidence>
<keyword evidence="2" id="KW-1185">Reference proteome</keyword>
<dbReference type="EMBL" id="CADCXU010001896">
    <property type="protein sequence ID" value="CAA9994301.1"/>
    <property type="molecule type" value="Genomic_DNA"/>
</dbReference>
<sequence length="220" mass="25152">MKKGVSASDINDKCGHPGQPFVTDWLHVTNLHEHLNTRRDKDSAEAEIQHCSEYQHQSISSVNKLNEKPRLCIDHDEPPISTFNFIKFLRLLTGCGIKSNLVTVMSPMNCNFCDLPERESIIFLITCDQLPSPATSACTTKRELLCHVDGILSLFYNPWKPLCTGVRDEQARYQPLQLECQIKLIGFLDPRRCTKLPLYEVPKPFERSESRISAENPFYT</sequence>
<organism evidence="1 2">
    <name type="scientific">Nesidiocoris tenuis</name>
    <dbReference type="NCBI Taxonomy" id="355587"/>
    <lineage>
        <taxon>Eukaryota</taxon>
        <taxon>Metazoa</taxon>
        <taxon>Ecdysozoa</taxon>
        <taxon>Arthropoda</taxon>
        <taxon>Hexapoda</taxon>
        <taxon>Insecta</taxon>
        <taxon>Pterygota</taxon>
        <taxon>Neoptera</taxon>
        <taxon>Paraneoptera</taxon>
        <taxon>Hemiptera</taxon>
        <taxon>Heteroptera</taxon>
        <taxon>Panheteroptera</taxon>
        <taxon>Cimicomorpha</taxon>
        <taxon>Miridae</taxon>
        <taxon>Dicyphina</taxon>
        <taxon>Nesidiocoris</taxon>
    </lineage>
</organism>
<gene>
    <name evidence="1" type="ORF">NTEN_LOCUS1117</name>
</gene>